<evidence type="ECO:0000256" key="1">
    <source>
        <dbReference type="ARBA" id="ARBA00004651"/>
    </source>
</evidence>
<feature type="binding site" evidence="7">
    <location>
        <position position="235"/>
    </location>
    <ligand>
        <name>Zn(2+)</name>
        <dbReference type="ChEBI" id="CHEBI:29105"/>
    </ligand>
</feature>
<dbReference type="PANTHER" id="PTHR20855">
    <property type="entry name" value="ADIPOR/PROGESTIN RECEPTOR-RELATED"/>
    <property type="match status" value="1"/>
</dbReference>
<evidence type="ECO:0000256" key="4">
    <source>
        <dbReference type="ARBA" id="ARBA00022692"/>
    </source>
</evidence>
<keyword evidence="6 9" id="KW-0472">Membrane</keyword>
<keyword evidence="4 9" id="KW-0812">Transmembrane</keyword>
<keyword evidence="7" id="KW-0862">Zinc</keyword>
<evidence type="ECO:0000313" key="11">
    <source>
        <dbReference type="Proteomes" id="UP000638263"/>
    </source>
</evidence>
<keyword evidence="5 9" id="KW-1133">Transmembrane helix</keyword>
<comment type="similarity">
    <text evidence="2">Belongs to the UPF0073 (Hly-III) family.</text>
</comment>
<evidence type="ECO:0000256" key="5">
    <source>
        <dbReference type="ARBA" id="ARBA00022989"/>
    </source>
</evidence>
<dbReference type="InterPro" id="IPR005744">
    <property type="entry name" value="Hy-lIII"/>
</dbReference>
<feature type="transmembrane region" description="Helical" evidence="9">
    <location>
        <begin position="198"/>
        <end position="221"/>
    </location>
</feature>
<dbReference type="EMBL" id="BMMH01000012">
    <property type="protein sequence ID" value="GGL30491.1"/>
    <property type="molecule type" value="Genomic_DNA"/>
</dbReference>
<feature type="transmembrane region" description="Helical" evidence="9">
    <location>
        <begin position="83"/>
        <end position="104"/>
    </location>
</feature>
<keyword evidence="3" id="KW-1003">Cell membrane</keyword>
<dbReference type="Proteomes" id="UP000638263">
    <property type="component" value="Unassembled WGS sequence"/>
</dbReference>
<evidence type="ECO:0000256" key="7">
    <source>
        <dbReference type="PIRSR" id="PIRSR604254-1"/>
    </source>
</evidence>
<keyword evidence="7" id="KW-0479">Metal-binding</keyword>
<dbReference type="PANTHER" id="PTHR20855:SF3">
    <property type="entry name" value="LD03007P"/>
    <property type="match status" value="1"/>
</dbReference>
<feature type="transmembrane region" description="Helical" evidence="9">
    <location>
        <begin position="125"/>
        <end position="143"/>
    </location>
</feature>
<dbReference type="GO" id="GO:0046872">
    <property type="term" value="F:metal ion binding"/>
    <property type="evidence" value="ECO:0007669"/>
    <property type="project" value="UniProtKB-KW"/>
</dbReference>
<protein>
    <submittedName>
        <fullName evidence="10">Membrane protein</fullName>
    </submittedName>
</protein>
<dbReference type="InterPro" id="IPR004254">
    <property type="entry name" value="AdipoR/HlyIII-related"/>
</dbReference>
<proteinExistence type="inferred from homology"/>
<sequence>MPDQSPGGPSDRGDLDPPGAVLDAEVDARAGQDNDDPVPNPADSLVALVKPRMRGWIHTWATGIAALAVIALVAAAATVSATAVVATLVYGLTIIALFGVSAVYHRITWATVQARTRMKRADHSMIFLFIAGTYTPFALLGLPDPTGPILLAVVWTGALAGAALKVLWPHAPRWVGVPLYLLLGWAVVPVGGELYRSVGLPAVLLLVAGGLAYSVGAILYATRWPNPWPSTFGHHEFFHAATVVAALCHYAAVWLVLLG</sequence>
<evidence type="ECO:0000256" key="2">
    <source>
        <dbReference type="ARBA" id="ARBA00008488"/>
    </source>
</evidence>
<feature type="transmembrane region" description="Helical" evidence="9">
    <location>
        <begin position="57"/>
        <end position="77"/>
    </location>
</feature>
<evidence type="ECO:0000256" key="8">
    <source>
        <dbReference type="SAM" id="MobiDB-lite"/>
    </source>
</evidence>
<dbReference type="AlphaFoldDB" id="A0A917VVZ7"/>
<evidence type="ECO:0000256" key="9">
    <source>
        <dbReference type="SAM" id="Phobius"/>
    </source>
</evidence>
<reference evidence="10" key="1">
    <citation type="journal article" date="2014" name="Int. J. Syst. Evol. Microbiol.">
        <title>Complete genome sequence of Corynebacterium casei LMG S-19264T (=DSM 44701T), isolated from a smear-ripened cheese.</title>
        <authorList>
            <consortium name="US DOE Joint Genome Institute (JGI-PGF)"/>
            <person name="Walter F."/>
            <person name="Albersmeier A."/>
            <person name="Kalinowski J."/>
            <person name="Ruckert C."/>
        </authorList>
    </citation>
    <scope>NUCLEOTIDE SEQUENCE</scope>
    <source>
        <strain evidence="10">CGMCC 4.3508</strain>
    </source>
</reference>
<feature type="binding site" evidence="7">
    <location>
        <position position="105"/>
    </location>
    <ligand>
        <name>Zn(2+)</name>
        <dbReference type="ChEBI" id="CHEBI:29105"/>
    </ligand>
</feature>
<name>A0A917VVZ7_9NOCA</name>
<evidence type="ECO:0000256" key="6">
    <source>
        <dbReference type="ARBA" id="ARBA00023136"/>
    </source>
</evidence>
<feature type="region of interest" description="Disordered" evidence="8">
    <location>
        <begin position="1"/>
        <end position="21"/>
    </location>
</feature>
<accession>A0A917VVZ7</accession>
<gene>
    <name evidence="10" type="ORF">GCM10011588_51580</name>
</gene>
<feature type="transmembrane region" description="Helical" evidence="9">
    <location>
        <begin position="237"/>
        <end position="257"/>
    </location>
</feature>
<comment type="caution">
    <text evidence="10">The sequence shown here is derived from an EMBL/GenBank/DDBJ whole genome shotgun (WGS) entry which is preliminary data.</text>
</comment>
<evidence type="ECO:0000256" key="3">
    <source>
        <dbReference type="ARBA" id="ARBA00022475"/>
    </source>
</evidence>
<reference evidence="10" key="2">
    <citation type="submission" date="2020-09" db="EMBL/GenBank/DDBJ databases">
        <authorList>
            <person name="Sun Q."/>
            <person name="Zhou Y."/>
        </authorList>
    </citation>
    <scope>NUCLEOTIDE SEQUENCE</scope>
    <source>
        <strain evidence="10">CGMCC 4.3508</strain>
    </source>
</reference>
<dbReference type="GO" id="GO:0005886">
    <property type="term" value="C:plasma membrane"/>
    <property type="evidence" value="ECO:0007669"/>
    <property type="project" value="UniProtKB-SubCell"/>
</dbReference>
<dbReference type="NCBIfam" id="TIGR01065">
    <property type="entry name" value="hlyIII"/>
    <property type="match status" value="1"/>
</dbReference>
<dbReference type="Pfam" id="PF03006">
    <property type="entry name" value="HlyIII"/>
    <property type="match status" value="1"/>
</dbReference>
<dbReference type="GO" id="GO:0140911">
    <property type="term" value="F:pore-forming activity"/>
    <property type="evidence" value="ECO:0007669"/>
    <property type="project" value="InterPro"/>
</dbReference>
<keyword evidence="11" id="KW-1185">Reference proteome</keyword>
<feature type="binding site" evidence="7">
    <location>
        <position position="239"/>
    </location>
    <ligand>
        <name>Zn(2+)</name>
        <dbReference type="ChEBI" id="CHEBI:29105"/>
    </ligand>
</feature>
<organism evidence="10 11">
    <name type="scientific">Nocardia jinanensis</name>
    <dbReference type="NCBI Taxonomy" id="382504"/>
    <lineage>
        <taxon>Bacteria</taxon>
        <taxon>Bacillati</taxon>
        <taxon>Actinomycetota</taxon>
        <taxon>Actinomycetes</taxon>
        <taxon>Mycobacteriales</taxon>
        <taxon>Nocardiaceae</taxon>
        <taxon>Nocardia</taxon>
    </lineage>
</organism>
<feature type="transmembrane region" description="Helical" evidence="9">
    <location>
        <begin position="174"/>
        <end position="192"/>
    </location>
</feature>
<evidence type="ECO:0000313" key="10">
    <source>
        <dbReference type="EMBL" id="GGL30491.1"/>
    </source>
</evidence>
<comment type="subcellular location">
    <subcellularLocation>
        <location evidence="1">Cell membrane</location>
        <topology evidence="1">Multi-pass membrane protein</topology>
    </subcellularLocation>
</comment>